<sequence length="267" mass="29056">MPHQCTNCGRTFADGSKEMLSGCPDCGGNKFQFVPSTSAKSSAAAQSRERAEQRPSDDSDGAISRGVETVREFVSDGTSDDRSWPSHDDAETAASDSSTGEFAAWPDSARPPEDRSSVGNESSASGMPSSGDEPSSVDTSRAGPRPDADATTDVGDGTRRDETEDTAQADARSEVVSSEELPAHSARPDEDERPDHGRVVSEPSDDRPSLEELREELNDQFESIKILRPGQYELNLMELYDREEYIVSLQEDGRYVINVPDSWRDAE</sequence>
<reference evidence="2 3" key="1">
    <citation type="journal article" date="2014" name="Int. J. Syst. Evol. Microbiol.">
        <title>Complete genome sequence of Corynebacterium casei LMG S-19264T (=DSM 44701T), isolated from a smear-ripened cheese.</title>
        <authorList>
            <consortium name="US DOE Joint Genome Institute (JGI-PGF)"/>
            <person name="Walter F."/>
            <person name="Albersmeier A."/>
            <person name="Kalinowski J."/>
            <person name="Ruckert C."/>
        </authorList>
    </citation>
    <scope>NUCLEOTIDE SEQUENCE [LARGE SCALE GENOMIC DNA]</scope>
    <source>
        <strain evidence="2 3">IBRC-M 10912</strain>
    </source>
</reference>
<name>A0ABD5P6L7_9EURY</name>
<dbReference type="GeneID" id="71853453"/>
<evidence type="ECO:0000256" key="1">
    <source>
        <dbReference type="SAM" id="MobiDB-lite"/>
    </source>
</evidence>
<dbReference type="RefSeq" id="WP_246973405.1">
    <property type="nucleotide sequence ID" value="NZ_CP095397.1"/>
</dbReference>
<organism evidence="2 3">
    <name type="scientific">Natribaculum luteum</name>
    <dbReference type="NCBI Taxonomy" id="1586232"/>
    <lineage>
        <taxon>Archaea</taxon>
        <taxon>Methanobacteriati</taxon>
        <taxon>Methanobacteriota</taxon>
        <taxon>Stenosarchaea group</taxon>
        <taxon>Halobacteria</taxon>
        <taxon>Halobacteriales</taxon>
        <taxon>Natrialbaceae</taxon>
        <taxon>Natribaculum</taxon>
    </lineage>
</organism>
<feature type="compositionally biased region" description="Basic and acidic residues" evidence="1">
    <location>
        <begin position="186"/>
        <end position="215"/>
    </location>
</feature>
<feature type="compositionally biased region" description="Polar residues" evidence="1">
    <location>
        <begin position="117"/>
        <end position="139"/>
    </location>
</feature>
<dbReference type="Pfam" id="PF09845">
    <property type="entry name" value="OapC"/>
    <property type="match status" value="2"/>
</dbReference>
<evidence type="ECO:0000313" key="3">
    <source>
        <dbReference type="Proteomes" id="UP001595821"/>
    </source>
</evidence>
<comment type="caution">
    <text evidence="2">The sequence shown here is derived from an EMBL/GenBank/DDBJ whole genome shotgun (WGS) entry which is preliminary data.</text>
</comment>
<proteinExistence type="predicted"/>
<dbReference type="EMBL" id="JBHSDJ010000133">
    <property type="protein sequence ID" value="MFC4249556.1"/>
    <property type="molecule type" value="Genomic_DNA"/>
</dbReference>
<evidence type="ECO:0000313" key="2">
    <source>
        <dbReference type="EMBL" id="MFC4249556.1"/>
    </source>
</evidence>
<feature type="compositionally biased region" description="Basic and acidic residues" evidence="1">
    <location>
        <begin position="68"/>
        <end position="90"/>
    </location>
</feature>
<dbReference type="InterPro" id="IPR018645">
    <property type="entry name" value="OapC-like"/>
</dbReference>
<protein>
    <submittedName>
        <fullName evidence="2">Zn-ribbon domain-containing protein</fullName>
    </submittedName>
</protein>
<accession>A0ABD5P6L7</accession>
<dbReference type="AlphaFoldDB" id="A0ABD5P6L7"/>
<gene>
    <name evidence="2" type="ORF">ACFOZ7_21920</name>
</gene>
<feature type="compositionally biased region" description="Basic and acidic residues" evidence="1">
    <location>
        <begin position="47"/>
        <end position="57"/>
    </location>
</feature>
<feature type="compositionally biased region" description="Low complexity" evidence="1">
    <location>
        <begin position="36"/>
        <end position="46"/>
    </location>
</feature>
<dbReference type="Proteomes" id="UP001595821">
    <property type="component" value="Unassembled WGS sequence"/>
</dbReference>
<feature type="region of interest" description="Disordered" evidence="1">
    <location>
        <begin position="36"/>
        <end position="215"/>
    </location>
</feature>